<protein>
    <recommendedName>
        <fullName evidence="10">Cytochrome P450</fullName>
    </recommendedName>
</protein>
<dbReference type="PRINTS" id="PR00463">
    <property type="entry name" value="EP450I"/>
</dbReference>
<evidence type="ECO:0000256" key="2">
    <source>
        <dbReference type="ARBA" id="ARBA00022617"/>
    </source>
</evidence>
<evidence type="ECO:0000313" key="9">
    <source>
        <dbReference type="Proteomes" id="UP001501116"/>
    </source>
</evidence>
<keyword evidence="4 7" id="KW-0560">Oxidoreductase</keyword>
<evidence type="ECO:0000256" key="6">
    <source>
        <dbReference type="ARBA" id="ARBA00023033"/>
    </source>
</evidence>
<dbReference type="PANTHER" id="PTHR24291:SF50">
    <property type="entry name" value="BIFUNCTIONAL ALBAFLAVENONE MONOOXYGENASE_TERPENE SYNTHASE"/>
    <property type="match status" value="1"/>
</dbReference>
<comment type="caution">
    <text evidence="8">The sequence shown here is derived from an EMBL/GenBank/DDBJ whole genome shotgun (WGS) entry which is preliminary data.</text>
</comment>
<keyword evidence="5 7" id="KW-0408">Iron</keyword>
<keyword evidence="3 7" id="KW-0479">Metal-binding</keyword>
<keyword evidence="9" id="KW-1185">Reference proteome</keyword>
<evidence type="ECO:0000256" key="1">
    <source>
        <dbReference type="ARBA" id="ARBA00010617"/>
    </source>
</evidence>
<dbReference type="Pfam" id="PF00067">
    <property type="entry name" value="p450"/>
    <property type="match status" value="1"/>
</dbReference>
<keyword evidence="6 7" id="KW-0503">Monooxygenase</keyword>
<comment type="similarity">
    <text evidence="1 7">Belongs to the cytochrome P450 family.</text>
</comment>
<dbReference type="PROSITE" id="PS00086">
    <property type="entry name" value="CYTOCHROME_P450"/>
    <property type="match status" value="1"/>
</dbReference>
<dbReference type="RefSeq" id="WP_344420967.1">
    <property type="nucleotide sequence ID" value="NZ_BAAANN010000015.1"/>
</dbReference>
<dbReference type="Proteomes" id="UP001501116">
    <property type="component" value="Unassembled WGS sequence"/>
</dbReference>
<dbReference type="PRINTS" id="PR00385">
    <property type="entry name" value="P450"/>
</dbReference>
<dbReference type="Gene3D" id="1.10.630.10">
    <property type="entry name" value="Cytochrome P450"/>
    <property type="match status" value="1"/>
</dbReference>
<dbReference type="InterPro" id="IPR050196">
    <property type="entry name" value="Cytochrome_P450_Monoox"/>
</dbReference>
<proteinExistence type="inferred from homology"/>
<name>A0ABN2R869_9PSEU</name>
<evidence type="ECO:0000256" key="5">
    <source>
        <dbReference type="ARBA" id="ARBA00023004"/>
    </source>
</evidence>
<evidence type="ECO:0000313" key="8">
    <source>
        <dbReference type="EMBL" id="GAA1964988.1"/>
    </source>
</evidence>
<dbReference type="SUPFAM" id="SSF48264">
    <property type="entry name" value="Cytochrome P450"/>
    <property type="match status" value="1"/>
</dbReference>
<evidence type="ECO:0008006" key="10">
    <source>
        <dbReference type="Google" id="ProtNLM"/>
    </source>
</evidence>
<sequence>MTTTERAPGPALPFGVRRFRDQAAQLMLRMAREYGEVSRFRVGPELMHQVAGPEAIREVLHDSENYRRGRVYGGFELFFGKGLLTTDGEQWRTLRRAGQPLFRADFLHPSTPVITRAVDDLVHRWEGLAARGEPVDIVPEVMRLAFDVVTRVLCDHDLTHRADEVIPAIVHVLSAMFPGSVEQLLPAWLPGRHRRRLRATQAVLDAAVSELLAEHHRGALPADRMVGRLVAATDRDGNGLTRRRILDELKTHLLAGHETTGCGLAWTLYEIAAHPEVGDRLRADVTAVLSGRDARELTTTDLAALPYLRQVVAESLRLHPPIPMFPRQPIRDVRIGGYRIPAHSTVFVSPFTVHHDPRHWADPEAFDPGRFDPDGPGPARYTYFPFGGGQRRCIGAPLAELEIQLAVAMITARFRLRPRPGHPVDPHSLISLRPRSGLMMTIADTVGAR</sequence>
<accession>A0ABN2R869</accession>
<dbReference type="InterPro" id="IPR036396">
    <property type="entry name" value="Cyt_P450_sf"/>
</dbReference>
<dbReference type="PANTHER" id="PTHR24291">
    <property type="entry name" value="CYTOCHROME P450 FAMILY 4"/>
    <property type="match status" value="1"/>
</dbReference>
<dbReference type="InterPro" id="IPR017972">
    <property type="entry name" value="Cyt_P450_CS"/>
</dbReference>
<dbReference type="EMBL" id="BAAANN010000015">
    <property type="protein sequence ID" value="GAA1964988.1"/>
    <property type="molecule type" value="Genomic_DNA"/>
</dbReference>
<keyword evidence="2 7" id="KW-0349">Heme</keyword>
<reference evidence="8 9" key="1">
    <citation type="journal article" date="2019" name="Int. J. Syst. Evol. Microbiol.">
        <title>The Global Catalogue of Microorganisms (GCM) 10K type strain sequencing project: providing services to taxonomists for standard genome sequencing and annotation.</title>
        <authorList>
            <consortium name="The Broad Institute Genomics Platform"/>
            <consortium name="The Broad Institute Genome Sequencing Center for Infectious Disease"/>
            <person name="Wu L."/>
            <person name="Ma J."/>
        </authorList>
    </citation>
    <scope>NUCLEOTIDE SEQUENCE [LARGE SCALE GENOMIC DNA]</scope>
    <source>
        <strain evidence="8 9">JCM 14545</strain>
    </source>
</reference>
<evidence type="ECO:0000256" key="3">
    <source>
        <dbReference type="ARBA" id="ARBA00022723"/>
    </source>
</evidence>
<evidence type="ECO:0000256" key="7">
    <source>
        <dbReference type="RuleBase" id="RU000461"/>
    </source>
</evidence>
<evidence type="ECO:0000256" key="4">
    <source>
        <dbReference type="ARBA" id="ARBA00023002"/>
    </source>
</evidence>
<organism evidence="8 9">
    <name type="scientific">Amycolatopsis minnesotensis</name>
    <dbReference type="NCBI Taxonomy" id="337894"/>
    <lineage>
        <taxon>Bacteria</taxon>
        <taxon>Bacillati</taxon>
        <taxon>Actinomycetota</taxon>
        <taxon>Actinomycetes</taxon>
        <taxon>Pseudonocardiales</taxon>
        <taxon>Pseudonocardiaceae</taxon>
        <taxon>Amycolatopsis</taxon>
    </lineage>
</organism>
<dbReference type="InterPro" id="IPR002401">
    <property type="entry name" value="Cyt_P450_E_grp-I"/>
</dbReference>
<gene>
    <name evidence="8" type="ORF">GCM10009754_41240</name>
</gene>
<dbReference type="InterPro" id="IPR001128">
    <property type="entry name" value="Cyt_P450"/>
</dbReference>